<keyword evidence="2 4" id="KW-0479">Metal-binding</keyword>
<evidence type="ECO:0000256" key="5">
    <source>
        <dbReference type="SAM" id="SignalP"/>
    </source>
</evidence>
<protein>
    <submittedName>
        <fullName evidence="7">Cytochrome c</fullName>
    </submittedName>
</protein>
<evidence type="ECO:0000256" key="2">
    <source>
        <dbReference type="ARBA" id="ARBA00022723"/>
    </source>
</evidence>
<dbReference type="Pfam" id="PF00034">
    <property type="entry name" value="Cytochrom_C"/>
    <property type="match status" value="1"/>
</dbReference>
<evidence type="ECO:0000256" key="1">
    <source>
        <dbReference type="ARBA" id="ARBA00022617"/>
    </source>
</evidence>
<gene>
    <name evidence="7" type="ORF">SAMN05660420_00397</name>
</gene>
<keyword evidence="8" id="KW-1185">Reference proteome</keyword>
<dbReference type="GO" id="GO:0009055">
    <property type="term" value="F:electron transfer activity"/>
    <property type="evidence" value="ECO:0007669"/>
    <property type="project" value="InterPro"/>
</dbReference>
<feature type="signal peptide" evidence="5">
    <location>
        <begin position="1"/>
        <end position="24"/>
    </location>
</feature>
<reference evidence="7 8" key="1">
    <citation type="submission" date="2016-10" db="EMBL/GenBank/DDBJ databases">
        <authorList>
            <person name="de Groot N.N."/>
        </authorList>
    </citation>
    <scope>NUCLEOTIDE SEQUENCE [LARGE SCALE GENOMIC DNA]</scope>
    <source>
        <strain evidence="7 8">DSM 7343</strain>
    </source>
</reference>
<accession>A0A1H3W086</accession>
<dbReference type="OrthoDB" id="9781261at2"/>
<dbReference type="EMBL" id="FNQN01000001">
    <property type="protein sequence ID" value="SDZ80469.1"/>
    <property type="molecule type" value="Genomic_DNA"/>
</dbReference>
<dbReference type="GO" id="GO:0020037">
    <property type="term" value="F:heme binding"/>
    <property type="evidence" value="ECO:0007669"/>
    <property type="project" value="InterPro"/>
</dbReference>
<evidence type="ECO:0000256" key="3">
    <source>
        <dbReference type="ARBA" id="ARBA00023004"/>
    </source>
</evidence>
<evidence type="ECO:0000256" key="4">
    <source>
        <dbReference type="PROSITE-ProRule" id="PRU00433"/>
    </source>
</evidence>
<dbReference type="SUPFAM" id="SSF46626">
    <property type="entry name" value="Cytochrome c"/>
    <property type="match status" value="1"/>
</dbReference>
<dbReference type="InterPro" id="IPR009056">
    <property type="entry name" value="Cyt_c-like_dom"/>
</dbReference>
<organism evidence="7 8">
    <name type="scientific">Desulfuromusa kysingii</name>
    <dbReference type="NCBI Taxonomy" id="37625"/>
    <lineage>
        <taxon>Bacteria</taxon>
        <taxon>Pseudomonadati</taxon>
        <taxon>Thermodesulfobacteriota</taxon>
        <taxon>Desulfuromonadia</taxon>
        <taxon>Desulfuromonadales</taxon>
        <taxon>Geopsychrobacteraceae</taxon>
        <taxon>Desulfuromusa</taxon>
    </lineage>
</organism>
<dbReference type="STRING" id="37625.SAMN05660420_00397"/>
<evidence type="ECO:0000313" key="8">
    <source>
        <dbReference type="Proteomes" id="UP000199409"/>
    </source>
</evidence>
<keyword evidence="3 4" id="KW-0408">Iron</keyword>
<keyword evidence="1 4" id="KW-0349">Heme</keyword>
<evidence type="ECO:0000313" key="7">
    <source>
        <dbReference type="EMBL" id="SDZ80469.1"/>
    </source>
</evidence>
<evidence type="ECO:0000259" key="6">
    <source>
        <dbReference type="PROSITE" id="PS51007"/>
    </source>
</evidence>
<sequence>MRTKQFKIIVLIISSLFLVTLATAADKSAQIDPTLELINVLGCKGCHTIGAEGGSLAADLTQIGSRMSAQQIKAQLIVEPADRTGGFMPSYRPLLEEDLDRISEYLYSLP</sequence>
<dbReference type="Gene3D" id="1.10.760.10">
    <property type="entry name" value="Cytochrome c-like domain"/>
    <property type="match status" value="1"/>
</dbReference>
<dbReference type="PROSITE" id="PS51007">
    <property type="entry name" value="CYTC"/>
    <property type="match status" value="1"/>
</dbReference>
<name>A0A1H3W086_9BACT</name>
<dbReference type="AlphaFoldDB" id="A0A1H3W086"/>
<dbReference type="GO" id="GO:0046872">
    <property type="term" value="F:metal ion binding"/>
    <property type="evidence" value="ECO:0007669"/>
    <property type="project" value="UniProtKB-KW"/>
</dbReference>
<keyword evidence="5" id="KW-0732">Signal</keyword>
<feature type="chain" id="PRO_5011547299" evidence="5">
    <location>
        <begin position="25"/>
        <end position="110"/>
    </location>
</feature>
<dbReference type="RefSeq" id="WP_092344250.1">
    <property type="nucleotide sequence ID" value="NZ_FNQN01000001.1"/>
</dbReference>
<feature type="domain" description="Cytochrome c" evidence="6">
    <location>
        <begin position="26"/>
        <end position="110"/>
    </location>
</feature>
<proteinExistence type="predicted"/>
<dbReference type="InterPro" id="IPR036909">
    <property type="entry name" value="Cyt_c-like_dom_sf"/>
</dbReference>
<dbReference type="Proteomes" id="UP000199409">
    <property type="component" value="Unassembled WGS sequence"/>
</dbReference>